<gene>
    <name evidence="1" type="ORF">BU607_04645</name>
</gene>
<dbReference type="NCBIfam" id="TIGR01847">
    <property type="entry name" value="bacteriocin_sig"/>
    <property type="match status" value="1"/>
</dbReference>
<evidence type="ECO:0000313" key="1">
    <source>
        <dbReference type="EMBL" id="PTH18524.1"/>
    </source>
</evidence>
<dbReference type="EMBL" id="PZDI01000015">
    <property type="protein sequence ID" value="PTH18524.1"/>
    <property type="molecule type" value="Genomic_DNA"/>
</dbReference>
<name>A0ABX5IGH3_9STAP</name>
<evidence type="ECO:0008006" key="3">
    <source>
        <dbReference type="Google" id="ProtNLM"/>
    </source>
</evidence>
<proteinExistence type="predicted"/>
<reference evidence="1 2" key="1">
    <citation type="journal article" date="2016" name="Front. Microbiol.">
        <title>Comprehensive Phylogenetic Analysis of Bovine Non-aureus Staphylococci Species Based on Whole-Genome Sequencing.</title>
        <authorList>
            <person name="Naushad S."/>
            <person name="Barkema H.W."/>
            <person name="Luby C."/>
            <person name="Condas L.A."/>
            <person name="Nobrega D.B."/>
            <person name="Carson D.A."/>
            <person name="De Buck J."/>
        </authorList>
    </citation>
    <scope>NUCLEOTIDE SEQUENCE [LARGE SCALE GENOMIC DNA]</scope>
    <source>
        <strain evidence="1 2">SNUC 993</strain>
    </source>
</reference>
<dbReference type="InterPro" id="IPR010133">
    <property type="entry name" value="Bacteriocin_signal_seq"/>
</dbReference>
<organism evidence="1 2">
    <name type="scientific">Staphylococcus auricularis</name>
    <dbReference type="NCBI Taxonomy" id="29379"/>
    <lineage>
        <taxon>Bacteria</taxon>
        <taxon>Bacillati</taxon>
        <taxon>Bacillota</taxon>
        <taxon>Bacilli</taxon>
        <taxon>Bacillales</taxon>
        <taxon>Staphylococcaceae</taxon>
        <taxon>Staphylococcus</taxon>
    </lineage>
</organism>
<accession>A0ABX5IGH3</accession>
<protein>
    <recommendedName>
        <fullName evidence="3">Bacteriocin</fullName>
    </recommendedName>
</protein>
<sequence>MKQLTMKELQQVNGGFWKEAFQRSTSHIQPGLRDFARGIQHFR</sequence>
<comment type="caution">
    <text evidence="1">The sequence shown here is derived from an EMBL/GenBank/DDBJ whole genome shotgun (WGS) entry which is preliminary data.</text>
</comment>
<keyword evidence="2" id="KW-1185">Reference proteome</keyword>
<dbReference type="Proteomes" id="UP000242694">
    <property type="component" value="Unassembled WGS sequence"/>
</dbReference>
<evidence type="ECO:0000313" key="2">
    <source>
        <dbReference type="Proteomes" id="UP000242694"/>
    </source>
</evidence>
<dbReference type="RefSeq" id="WP_107392698.1">
    <property type="nucleotide sequence ID" value="NZ_JAHCOE010000004.1"/>
</dbReference>